<feature type="transmembrane region" description="Helical" evidence="1">
    <location>
        <begin position="213"/>
        <end position="231"/>
    </location>
</feature>
<protein>
    <recommendedName>
        <fullName evidence="5">SURF1-like protein</fullName>
    </recommendedName>
</protein>
<organism evidence="3 4">
    <name type="scientific">Luteimonas yindakuii</name>
    <dbReference type="NCBI Taxonomy" id="2565782"/>
    <lineage>
        <taxon>Bacteria</taxon>
        <taxon>Pseudomonadati</taxon>
        <taxon>Pseudomonadota</taxon>
        <taxon>Gammaproteobacteria</taxon>
        <taxon>Lysobacterales</taxon>
        <taxon>Lysobacteraceae</taxon>
        <taxon>Luteimonas</taxon>
    </lineage>
</organism>
<accession>A0A4Z1R3Z6</accession>
<sequence length="237" mass="25663">MRLACLLLLLPVVGPALAQAQVPDAQAQPQPVERLVDPEFGISSDGYALRRDVQMLQWVPDTRGDRLDWRDAAVPTGGLDAAHRNPPALPFVAVEWQANARLPDGRVIPHDVIVQAGEWQLLHPEPALLPPNLAATFQPSGEVLTTAADPQSPQPGDLRLRWSELVLPDATGFMFDAGRWVPVPTRGRALDAPAIPEPAHAAVDASGTGGNSWRYWLAAVLLLALVAGLAWRQRGRR</sequence>
<dbReference type="RefSeq" id="WP_134673021.1">
    <property type="nucleotide sequence ID" value="NZ_SPUH01000001.1"/>
</dbReference>
<reference evidence="3 4" key="1">
    <citation type="submission" date="2019-01" db="EMBL/GenBank/DDBJ databases">
        <authorList>
            <person name="Zhang S."/>
        </authorList>
    </citation>
    <scope>NUCLEOTIDE SEQUENCE [LARGE SCALE GENOMIC DNA]</scope>
    <source>
        <strain evidence="3 4">1626</strain>
    </source>
</reference>
<evidence type="ECO:0000256" key="2">
    <source>
        <dbReference type="SAM" id="SignalP"/>
    </source>
</evidence>
<keyword evidence="2" id="KW-0732">Signal</keyword>
<feature type="chain" id="PRO_5021351416" description="SURF1-like protein" evidence="2">
    <location>
        <begin position="19"/>
        <end position="237"/>
    </location>
</feature>
<dbReference type="EMBL" id="SPUH01000001">
    <property type="protein sequence ID" value="TKS53636.1"/>
    <property type="molecule type" value="Genomic_DNA"/>
</dbReference>
<keyword evidence="1" id="KW-0472">Membrane</keyword>
<dbReference type="Proteomes" id="UP000298681">
    <property type="component" value="Unassembled WGS sequence"/>
</dbReference>
<evidence type="ECO:0000256" key="1">
    <source>
        <dbReference type="SAM" id="Phobius"/>
    </source>
</evidence>
<evidence type="ECO:0008006" key="5">
    <source>
        <dbReference type="Google" id="ProtNLM"/>
    </source>
</evidence>
<keyword evidence="4" id="KW-1185">Reference proteome</keyword>
<name>A0A4Z1R3Z6_9GAMM</name>
<evidence type="ECO:0000313" key="4">
    <source>
        <dbReference type="Proteomes" id="UP000298681"/>
    </source>
</evidence>
<proteinExistence type="predicted"/>
<keyword evidence="1" id="KW-1133">Transmembrane helix</keyword>
<dbReference type="AlphaFoldDB" id="A0A4Z1R3Z6"/>
<feature type="signal peptide" evidence="2">
    <location>
        <begin position="1"/>
        <end position="18"/>
    </location>
</feature>
<gene>
    <name evidence="3" type="ORF">E4582_01835</name>
</gene>
<comment type="caution">
    <text evidence="3">The sequence shown here is derived from an EMBL/GenBank/DDBJ whole genome shotgun (WGS) entry which is preliminary data.</text>
</comment>
<keyword evidence="1" id="KW-0812">Transmembrane</keyword>
<evidence type="ECO:0000313" key="3">
    <source>
        <dbReference type="EMBL" id="TKS53636.1"/>
    </source>
</evidence>